<keyword evidence="2" id="KW-1185">Reference proteome</keyword>
<evidence type="ECO:0000313" key="2">
    <source>
        <dbReference type="Proteomes" id="UP000022447"/>
    </source>
</evidence>
<reference evidence="1 2" key="1">
    <citation type="submission" date="2014-01" db="EMBL/GenBank/DDBJ databases">
        <title>Roseivivax halodurans JCM 10272 Genome Sequencing.</title>
        <authorList>
            <person name="Lai Q."/>
            <person name="Li G."/>
            <person name="Shao Z."/>
        </authorList>
    </citation>
    <scope>NUCLEOTIDE SEQUENCE [LARGE SCALE GENOMIC DNA]</scope>
    <source>
        <strain evidence="1 2">JCM 10272</strain>
    </source>
</reference>
<gene>
    <name evidence="1" type="ORF">OCH239_20180</name>
</gene>
<dbReference type="AlphaFoldDB" id="X7E5W1"/>
<name>X7E5W1_9RHOB</name>
<protein>
    <submittedName>
        <fullName evidence="1">Uncharacterized protein</fullName>
    </submittedName>
</protein>
<accession>X7E5W1</accession>
<evidence type="ECO:0000313" key="1">
    <source>
        <dbReference type="EMBL" id="ETX11424.1"/>
    </source>
</evidence>
<dbReference type="EMBL" id="JALZ01000073">
    <property type="protein sequence ID" value="ETX11424.1"/>
    <property type="molecule type" value="Genomic_DNA"/>
</dbReference>
<proteinExistence type="predicted"/>
<dbReference type="Proteomes" id="UP000022447">
    <property type="component" value="Unassembled WGS sequence"/>
</dbReference>
<comment type="caution">
    <text evidence="1">The sequence shown here is derived from an EMBL/GenBank/DDBJ whole genome shotgun (WGS) entry which is preliminary data.</text>
</comment>
<sequence length="34" mass="3444">MAAAGFAAKPRISDAGISCLERLALGAVTNQVQL</sequence>
<organism evidence="1 2">
    <name type="scientific">Roseivivax halodurans JCM 10272</name>
    <dbReference type="NCBI Taxonomy" id="1449350"/>
    <lineage>
        <taxon>Bacteria</taxon>
        <taxon>Pseudomonadati</taxon>
        <taxon>Pseudomonadota</taxon>
        <taxon>Alphaproteobacteria</taxon>
        <taxon>Rhodobacterales</taxon>
        <taxon>Roseobacteraceae</taxon>
        <taxon>Roseivivax</taxon>
    </lineage>
</organism>